<dbReference type="EMBL" id="GEMB01002156">
    <property type="protein sequence ID" value="JAS01024.1"/>
    <property type="molecule type" value="Transcribed_RNA"/>
</dbReference>
<organism evidence="1">
    <name type="scientific">Triatoma infestans</name>
    <name type="common">Assassin bug</name>
    <dbReference type="NCBI Taxonomy" id="30076"/>
    <lineage>
        <taxon>Eukaryota</taxon>
        <taxon>Metazoa</taxon>
        <taxon>Ecdysozoa</taxon>
        <taxon>Arthropoda</taxon>
        <taxon>Hexapoda</taxon>
        <taxon>Insecta</taxon>
        <taxon>Pterygota</taxon>
        <taxon>Neoptera</taxon>
        <taxon>Paraneoptera</taxon>
        <taxon>Hemiptera</taxon>
        <taxon>Heteroptera</taxon>
        <taxon>Panheteroptera</taxon>
        <taxon>Cimicomorpha</taxon>
        <taxon>Reduviidae</taxon>
        <taxon>Triatominae</taxon>
        <taxon>Triatoma</taxon>
    </lineage>
</organism>
<name>A0A170ZIR6_TRIIF</name>
<protein>
    <submittedName>
        <fullName evidence="1">Microtubule-actin cross-linking factor 1 isoform x4</fullName>
    </submittedName>
</protein>
<dbReference type="InterPro" id="IPR035915">
    <property type="entry name" value="Plakin_repeat_sf"/>
</dbReference>
<accession>A0A170ZIR6</accession>
<dbReference type="AlphaFoldDB" id="A0A170ZIR6"/>
<evidence type="ECO:0000313" key="1">
    <source>
        <dbReference type="EMBL" id="JAS01024.1"/>
    </source>
</evidence>
<proteinExistence type="predicted"/>
<sequence>ANSFAPKCLVISTFLSSSDFLNELAMDKKVEITKHLGAKELALRGAYDPKTGRFLASGKQVLFIEVAPKLFDMESTLVKDIRTDEYIPLKEAIGKIVDPNDGSMIDPRTERNVPFFQAVKIGWIVSKKKARKKPHLTLREAVTSKILDPKTVRVKYEDEITTLHGAILDGILDPSEIRVWEDKGYVPLEYAVSTGLVDLNSGTYAQTNLSDGFRDGLVRPKNPPVSIE</sequence>
<dbReference type="Gene3D" id="3.90.1290.10">
    <property type="entry name" value="Plakin repeat"/>
    <property type="match status" value="1"/>
</dbReference>
<feature type="non-terminal residue" evidence="1">
    <location>
        <position position="228"/>
    </location>
</feature>
<feature type="non-terminal residue" evidence="1">
    <location>
        <position position="1"/>
    </location>
</feature>
<reference evidence="1" key="2">
    <citation type="journal article" date="2017" name="J. Med. Entomol.">
        <title>Transcriptome Analysis of the Triatoma infestans (Hemiptera: Reduviidae) Integument.</title>
        <authorList>
            <person name="Calderon-Fernandez G.M."/>
            <person name="Moriconi D.E."/>
            <person name="Dulbecco A.B."/>
            <person name="Juarez M.P."/>
        </authorList>
    </citation>
    <scope>NUCLEOTIDE SEQUENCE</scope>
    <source>
        <strain evidence="1">Int1</strain>
        <tissue evidence="1">Integument</tissue>
    </source>
</reference>
<reference evidence="1" key="1">
    <citation type="submission" date="2016-04" db="EMBL/GenBank/DDBJ databases">
        <authorList>
            <person name="Calderon-Fernandez G.M.Sr."/>
        </authorList>
    </citation>
    <scope>NUCLEOTIDE SEQUENCE</scope>
    <source>
        <strain evidence="1">Int1</strain>
        <tissue evidence="1">Integument</tissue>
    </source>
</reference>
<dbReference type="SUPFAM" id="SSF75399">
    <property type="entry name" value="Plakin repeat"/>
    <property type="match status" value="1"/>
</dbReference>